<dbReference type="SUPFAM" id="SSF51735">
    <property type="entry name" value="NAD(P)-binding Rossmann-fold domains"/>
    <property type="match status" value="1"/>
</dbReference>
<dbReference type="EMBL" id="BAAAFG010000015">
    <property type="protein sequence ID" value="GAA0872503.1"/>
    <property type="molecule type" value="Genomic_DNA"/>
</dbReference>
<dbReference type="InterPro" id="IPR051783">
    <property type="entry name" value="NAD(P)-dependent_oxidoreduct"/>
</dbReference>
<dbReference type="Pfam" id="PF01370">
    <property type="entry name" value="Epimerase"/>
    <property type="match status" value="1"/>
</dbReference>
<organism evidence="2 3">
    <name type="scientific">Gangjinia marincola</name>
    <dbReference type="NCBI Taxonomy" id="578463"/>
    <lineage>
        <taxon>Bacteria</taxon>
        <taxon>Pseudomonadati</taxon>
        <taxon>Bacteroidota</taxon>
        <taxon>Flavobacteriia</taxon>
        <taxon>Flavobacteriales</taxon>
        <taxon>Flavobacteriaceae</taxon>
        <taxon>Gangjinia</taxon>
    </lineage>
</organism>
<name>A0ABN1MH41_9FLAO</name>
<evidence type="ECO:0000313" key="2">
    <source>
        <dbReference type="EMBL" id="GAA0872503.1"/>
    </source>
</evidence>
<protein>
    <submittedName>
        <fullName evidence="2">NAD-dependent epimerase/dehydratase family protein</fullName>
    </submittedName>
</protein>
<accession>A0ABN1MH41</accession>
<evidence type="ECO:0000259" key="1">
    <source>
        <dbReference type="Pfam" id="PF01370"/>
    </source>
</evidence>
<proteinExistence type="predicted"/>
<keyword evidence="3" id="KW-1185">Reference proteome</keyword>
<gene>
    <name evidence="2" type="ORF">GCM10009117_16500</name>
</gene>
<comment type="caution">
    <text evidence="2">The sequence shown here is derived from an EMBL/GenBank/DDBJ whole genome shotgun (WGS) entry which is preliminary data.</text>
</comment>
<reference evidence="2 3" key="1">
    <citation type="journal article" date="2019" name="Int. J. Syst. Evol. Microbiol.">
        <title>The Global Catalogue of Microorganisms (GCM) 10K type strain sequencing project: providing services to taxonomists for standard genome sequencing and annotation.</title>
        <authorList>
            <consortium name="The Broad Institute Genomics Platform"/>
            <consortium name="The Broad Institute Genome Sequencing Center for Infectious Disease"/>
            <person name="Wu L."/>
            <person name="Ma J."/>
        </authorList>
    </citation>
    <scope>NUCLEOTIDE SEQUENCE [LARGE SCALE GENOMIC DNA]</scope>
    <source>
        <strain evidence="2 3">JCM 16082</strain>
    </source>
</reference>
<feature type="domain" description="NAD-dependent epimerase/dehydratase" evidence="1">
    <location>
        <begin position="2"/>
        <end position="233"/>
    </location>
</feature>
<dbReference type="Gene3D" id="3.40.50.720">
    <property type="entry name" value="NAD(P)-binding Rossmann-like Domain"/>
    <property type="match status" value="1"/>
</dbReference>
<evidence type="ECO:0000313" key="3">
    <source>
        <dbReference type="Proteomes" id="UP001500507"/>
    </source>
</evidence>
<dbReference type="InterPro" id="IPR001509">
    <property type="entry name" value="Epimerase_deHydtase"/>
</dbReference>
<sequence>MILVTGATGLVGSHLLYKLLSQGKHVKAIHRSTSDLTVVKKVFSYYISPQQATDLFNRIIWVEADVLNVPQLTLAFEGVETVYHCAAMISYSRSDFERMRKVNIEGTANMINLALSNDVVAFCHVSSIAALGKTLGDQPITEETEWNQEQNNSDYAITKYGAEMEVWRGSQEGLNIVIVNPGVIIGPGFWESGSGVLFKKVNEGMRFYFPMTTGFVGINDVVYAMTCLMDKKSYGERFTIVSENLSFDRVLKQIATELGKTPPRYKLKPWLIAIGWFFQRVGRLLFGTTQQLTRAHIKNLFLDDVYDNNKINREIGIEYKPIQEVIAVTADYFKKE</sequence>
<dbReference type="Proteomes" id="UP001500507">
    <property type="component" value="Unassembled WGS sequence"/>
</dbReference>
<dbReference type="PANTHER" id="PTHR48079:SF6">
    <property type="entry name" value="NAD(P)-BINDING DOMAIN-CONTAINING PROTEIN-RELATED"/>
    <property type="match status" value="1"/>
</dbReference>
<dbReference type="RefSeq" id="WP_343765951.1">
    <property type="nucleotide sequence ID" value="NZ_BAAAFG010000015.1"/>
</dbReference>
<dbReference type="PANTHER" id="PTHR48079">
    <property type="entry name" value="PROTEIN YEEZ"/>
    <property type="match status" value="1"/>
</dbReference>
<dbReference type="InterPro" id="IPR036291">
    <property type="entry name" value="NAD(P)-bd_dom_sf"/>
</dbReference>